<evidence type="ECO:0000313" key="4">
    <source>
        <dbReference type="EMBL" id="RDE70899.1"/>
    </source>
</evidence>
<dbReference type="EMBL" id="QEPN01000006">
    <property type="protein sequence ID" value="RDE70899.1"/>
    <property type="molecule type" value="Genomic_DNA"/>
</dbReference>
<feature type="domain" description="Putative conjugal transfer nickase/helicase TraI C-terminal" evidence="3">
    <location>
        <begin position="505"/>
        <end position="626"/>
    </location>
</feature>
<evidence type="ECO:0000259" key="3">
    <source>
        <dbReference type="Pfam" id="PF07515"/>
    </source>
</evidence>
<evidence type="ECO:0000259" key="2">
    <source>
        <dbReference type="Pfam" id="PF07514"/>
    </source>
</evidence>
<dbReference type="Gene3D" id="1.10.10.10">
    <property type="entry name" value="Winged helix-like DNA-binding domain superfamily/Winged helix DNA-binding domain"/>
    <property type="match status" value="1"/>
</dbReference>
<name>A0A369YJI1_9PAST</name>
<feature type="domain" description="Uncharacterised" evidence="2">
    <location>
        <begin position="37"/>
        <end position="347"/>
    </location>
</feature>
<dbReference type="NCBIfam" id="NF041494">
    <property type="entry name" value="MobH"/>
    <property type="match status" value="1"/>
</dbReference>
<proteinExistence type="predicted"/>
<dbReference type="InterPro" id="IPR036390">
    <property type="entry name" value="WH_DNA-bd_sf"/>
</dbReference>
<evidence type="ECO:0000313" key="5">
    <source>
        <dbReference type="Proteomes" id="UP000253872"/>
    </source>
</evidence>
<feature type="compositionally biased region" description="Polar residues" evidence="1">
    <location>
        <begin position="421"/>
        <end position="437"/>
    </location>
</feature>
<evidence type="ECO:0000256" key="1">
    <source>
        <dbReference type="SAM" id="MobiDB-lite"/>
    </source>
</evidence>
<dbReference type="Gene3D" id="1.10.3210.40">
    <property type="match status" value="1"/>
</dbReference>
<dbReference type="AlphaFoldDB" id="A0A369YJI1"/>
<dbReference type="SUPFAM" id="SSF46785">
    <property type="entry name" value="Winged helix' DNA-binding domain"/>
    <property type="match status" value="1"/>
</dbReference>
<dbReference type="InterPro" id="IPR011093">
    <property type="entry name" value="TraI_2_C"/>
</dbReference>
<protein>
    <submittedName>
        <fullName evidence="4">Relaxase</fullName>
    </submittedName>
</protein>
<dbReference type="InterPro" id="IPR022391">
    <property type="entry name" value="ICE_relaxase_PFGI-1"/>
</dbReference>
<feature type="region of interest" description="Disordered" evidence="1">
    <location>
        <begin position="412"/>
        <end position="437"/>
    </location>
</feature>
<dbReference type="RefSeq" id="WP_111403432.1">
    <property type="nucleotide sequence ID" value="NZ_QEPN01000006.1"/>
</dbReference>
<dbReference type="Gene3D" id="2.40.10.200">
    <property type="entry name" value="STY4665 C-terminal domain-like"/>
    <property type="match status" value="1"/>
</dbReference>
<accession>A0A369YJI1</accession>
<dbReference type="Pfam" id="PF07515">
    <property type="entry name" value="TraI_2_C"/>
    <property type="match status" value="1"/>
</dbReference>
<dbReference type="Proteomes" id="UP000253872">
    <property type="component" value="Unassembled WGS sequence"/>
</dbReference>
<gene>
    <name evidence="4" type="ORF">DPV93_07780</name>
</gene>
<dbReference type="InterPro" id="IPR011119">
    <property type="entry name" value="Unchr_helicase_relaxase_TraI"/>
</dbReference>
<comment type="caution">
    <text evidence="4">The sequence shown here is derived from an EMBL/GenBank/DDBJ whole genome shotgun (WGS) entry which is preliminary data.</text>
</comment>
<reference evidence="4 5" key="1">
    <citation type="submission" date="2018-05" db="EMBL/GenBank/DDBJ databases">
        <title>Draft Genome Sequences for a Diverse set of 7 Haemophilus Species.</title>
        <authorList>
            <person name="Nichols M."/>
            <person name="Topaz N."/>
            <person name="Wang X."/>
            <person name="Wang X."/>
            <person name="Boxrud D."/>
        </authorList>
    </citation>
    <scope>NUCLEOTIDE SEQUENCE [LARGE SCALE GENOMIC DNA]</scope>
    <source>
        <strain evidence="4 5">C2002001239</strain>
    </source>
</reference>
<sequence>MLTSVFNKIWGKPKTLDKPNLESNHKKLSQVDKDGWILPLSANELLATELRQKYLNTLWQQVSMSQDMFQRIYRQPIERYAEIVQLLPASESHHHAHLGGMLDHGLEVLSFAAKLRQSYVLPQNAAPEEQSKQRDAWTAAVIYLALVHDIGKVIVDIEIHLKDGSKWLAWNGVPPMPYKFSYIKSRDYDLHPTMGSFLAHYLIPNEAFEWLINYPAAFSALMYGMAGHSDKAGLLSEITQKADKNSVSLSLGGDITKLAQKPVISFTKQLLIALRHLVKTKLKINTPKGPSDGWYTSDGVWLMSKTVADQIRAYLLEQGISVPANNPKLFDEMQSLGIIEANEEGTSIWRCRIKANSGWCPAQEFTLLKLKPEVVWENIDERLPLFLGEVTVAGADKEVNKKESEINFLEEEQNQPILEPQNVTNQTTSNEEQQSENSDVSEFLINLFDENVTPTKNECELSDNDKNSTIVIEDEPSKLTSLNEISLQASEILENHEHTSNNIMSGENFVQWLKQCITNKKLEINNTTAKLHIVKGNLFLVTPGIFLLYFQHHGMSAKKQDVEALQYSFQSLQLHRKYHRTNNDSVNFWKCEVYGPRKSSKLVGYLIEKPEYFFGKQILVDNFHLSLIEEK</sequence>
<dbReference type="InterPro" id="IPR036388">
    <property type="entry name" value="WH-like_DNA-bd_sf"/>
</dbReference>
<organism evidence="4 5">
    <name type="scientific">Haemophilus sputorum</name>
    <dbReference type="NCBI Taxonomy" id="1078480"/>
    <lineage>
        <taxon>Bacteria</taxon>
        <taxon>Pseudomonadati</taxon>
        <taxon>Pseudomonadota</taxon>
        <taxon>Gammaproteobacteria</taxon>
        <taxon>Pasteurellales</taxon>
        <taxon>Pasteurellaceae</taxon>
        <taxon>Haemophilus</taxon>
    </lineage>
</organism>
<dbReference type="NCBIfam" id="TIGR03760">
    <property type="entry name" value="ICE_TraI_Pfluor"/>
    <property type="match status" value="1"/>
</dbReference>
<dbReference type="Pfam" id="PF07514">
    <property type="entry name" value="TraI_2"/>
    <property type="match status" value="1"/>
</dbReference>